<evidence type="ECO:0000313" key="3">
    <source>
        <dbReference type="EMBL" id="WER42842.1"/>
    </source>
</evidence>
<feature type="transmembrane region" description="Helical" evidence="1">
    <location>
        <begin position="465"/>
        <end position="484"/>
    </location>
</feature>
<dbReference type="Pfam" id="PF20155">
    <property type="entry name" value="TMP_3"/>
    <property type="match status" value="1"/>
</dbReference>
<dbReference type="RefSeq" id="WP_174089029.1">
    <property type="nucleotide sequence ID" value="NZ_CP076488.1"/>
</dbReference>
<dbReference type="PANTHER" id="PTHR47652:SF3">
    <property type="entry name" value="MITOCHONDRIAL IMPORT INNER MEMBRANE TRANSLOCASE SUBUNIT TIM44"/>
    <property type="match status" value="1"/>
</dbReference>
<dbReference type="Gene3D" id="1.20.120.20">
    <property type="entry name" value="Apolipoprotein"/>
    <property type="match status" value="2"/>
</dbReference>
<sequence>MADGSVVIDVDVNGKDVTGLNNQLDQLEGKSAKASRGIGDMVKAMGLVKLGSAAFDVLKGSIEGAVTRFDKLNQFPKVLTAMGASTDDATRATNKLKEGIDGLPTKLQDVSDTTQQMYSVFKDADLAADSTLALNNALLASGSIGEKAQRGTEQYMKILRTGKVDLDSYTTLQETMGFGLDKLAEKFGFTGKSAQQDLYKALQSGQVTVEQFNQGLIDIQDGLGGTKEVARKTTEGIATSFSNLKNSITNGMANVLTKFDEIVTKVSGKSIAANLNSLKGIVNNTFSAITKAMDGLIPVIDSIKKAFADNQSIIKIFSDTFDQAFKIIGFIVYDVINILQRFWGEISKSSESSSLIDILSSVFTTLKDVVLDVLENIQYFFDILGSVDVPEKLGAAFNNLKDILFDSVEAVANFFGSFNLGETSTSITETLIDTVILLVDTFLKVTEKAKDFIKWIDSGSTASDVFKGIIVALGVAISGVVLYYKAWQTYINLVVKAQKAWNLITKIGTGIQTAFNAVMSINPIFLIVGAIAALIAGLVYWITKTKSGQKAWKAFTDWLVKAWEGMVDFFKGVWEGITDIFDSAVKTVKELWKGTMDFFKKLGEDITSIFKSSIETVKDLWSGVTEFFQSLLDGIISAFNTSVEFLKGIWQSAVDVFNAIWETIGPTVMIIVDGIVELWNNFTETITGIWEGIKTTAEGVWELIKSVIMGPILLLIDLITGDWEQLKEDLSMIWESIKEAGSMIWDGIQQIIGSYVEGVVNFVKTVWETGKNFLSDIWEGISNIASTVWDAITSTISNLAKSALDGAKNAWSGAKQWASDTWESVKQTSAETWDGIKTTVSESAKNALEWAKSAWSGAKQWASDTWEGVKQATAEKWENTKSTVANLADATLKGMQSAWSTAKSIASDIWEGVKETVKAAMDFDLFAAGRAIMESFTDGLTHAWEATKEFVSGIGDWIREHKGPISYDRKLLIPAGKAIMGGLNESLQASFKSVQKTIKPMANQIADTLSFDNAFSNFNFTSPELALNTNMMGAANLGSQIVNNSNFAKTYNPTININIEHADLSNEKSIEETSQQLATLTERQTRGRL</sequence>
<evidence type="ECO:0000256" key="1">
    <source>
        <dbReference type="SAM" id="Phobius"/>
    </source>
</evidence>
<keyword evidence="1" id="KW-0472">Membrane</keyword>
<reference evidence="3 4" key="1">
    <citation type="submission" date="2023-03" db="EMBL/GenBank/DDBJ databases">
        <title>Complete genome sequence of an Enterococcus faecalis urinary isolate.</title>
        <authorList>
            <person name="Brauer A.L."/>
            <person name="Armbruster C.E."/>
        </authorList>
    </citation>
    <scope>NUCLEOTIDE SEQUENCE [LARGE SCALE GENOMIC DNA]</scope>
    <source>
        <strain evidence="3 4">3143</strain>
    </source>
</reference>
<dbReference type="PANTHER" id="PTHR47652">
    <property type="entry name" value="MITOCHONDRIAL IMPORT INNER MEMBRANE TRANSLOCASE SUBUNIT TIM44"/>
    <property type="match status" value="1"/>
</dbReference>
<evidence type="ECO:0000313" key="4">
    <source>
        <dbReference type="Proteomes" id="UP001222182"/>
    </source>
</evidence>
<dbReference type="EMBL" id="CP119528">
    <property type="protein sequence ID" value="WER42842.1"/>
    <property type="molecule type" value="Genomic_DNA"/>
</dbReference>
<dbReference type="InterPro" id="IPR013491">
    <property type="entry name" value="Tape_meas_N"/>
</dbReference>
<accession>A0ABD7XNI9</accession>
<dbReference type="InterPro" id="IPR016024">
    <property type="entry name" value="ARM-type_fold"/>
</dbReference>
<proteinExistence type="predicted"/>
<gene>
    <name evidence="3" type="ORF">P0083_00505</name>
</gene>
<keyword evidence="1" id="KW-1133">Transmembrane helix</keyword>
<dbReference type="NCBIfam" id="TIGR02675">
    <property type="entry name" value="tape_meas_nterm"/>
    <property type="match status" value="1"/>
</dbReference>
<keyword evidence="1" id="KW-0812">Transmembrane</keyword>
<feature type="transmembrane region" description="Helical" evidence="1">
    <location>
        <begin position="524"/>
        <end position="543"/>
    </location>
</feature>
<dbReference type="SUPFAM" id="SSF48371">
    <property type="entry name" value="ARM repeat"/>
    <property type="match status" value="1"/>
</dbReference>
<dbReference type="Proteomes" id="UP001222182">
    <property type="component" value="Chromosome"/>
</dbReference>
<feature type="domain" description="Tape measure protein N-terminal" evidence="2">
    <location>
        <begin position="65"/>
        <end position="254"/>
    </location>
</feature>
<protein>
    <submittedName>
        <fullName evidence="3">Tape measure protein</fullName>
    </submittedName>
</protein>
<dbReference type="Gene3D" id="1.10.287.700">
    <property type="entry name" value="Helix hairpin bin"/>
    <property type="match status" value="1"/>
</dbReference>
<organism evidence="3 4">
    <name type="scientific">Enterococcus faecalis</name>
    <name type="common">Streptococcus faecalis</name>
    <dbReference type="NCBI Taxonomy" id="1351"/>
    <lineage>
        <taxon>Bacteria</taxon>
        <taxon>Bacillati</taxon>
        <taxon>Bacillota</taxon>
        <taxon>Bacilli</taxon>
        <taxon>Lactobacillales</taxon>
        <taxon>Enterococcaceae</taxon>
        <taxon>Enterococcus</taxon>
    </lineage>
</organism>
<name>A0ABD7XNI9_ENTFL</name>
<dbReference type="AlphaFoldDB" id="A0ABD7XNI9"/>
<evidence type="ECO:0000259" key="2">
    <source>
        <dbReference type="Pfam" id="PF20155"/>
    </source>
</evidence>